<proteinExistence type="predicted"/>
<protein>
    <submittedName>
        <fullName evidence="1">DUF4835 family protein</fullName>
    </submittedName>
</protein>
<accession>A0ABT8KID8</accession>
<dbReference type="EMBL" id="JAUJEA010000001">
    <property type="protein sequence ID" value="MDN5200480.1"/>
    <property type="molecule type" value="Genomic_DNA"/>
</dbReference>
<evidence type="ECO:0000313" key="2">
    <source>
        <dbReference type="Proteomes" id="UP001172082"/>
    </source>
</evidence>
<evidence type="ECO:0000313" key="1">
    <source>
        <dbReference type="EMBL" id="MDN5200480.1"/>
    </source>
</evidence>
<reference evidence="1" key="1">
    <citation type="submission" date="2023-06" db="EMBL/GenBank/DDBJ databases">
        <title>Genomic of Parafulvivirga corallium.</title>
        <authorList>
            <person name="Wang G."/>
        </authorList>
    </citation>
    <scope>NUCLEOTIDE SEQUENCE</scope>
    <source>
        <strain evidence="1">BMA10</strain>
    </source>
</reference>
<name>A0ABT8KID8_9BACT</name>
<keyword evidence="2" id="KW-1185">Reference proteome</keyword>
<sequence length="304" mass="35239">MRSLLSIVLFFLNIPAIFGQELNCNVIVNLSPQVQTTERRVFQDMELAFSQFLNNRKWTNDNIKIEERIDCNLIITIEDMPSVGSFDATVQIQSARPIYNSSYQSVLLNLAQNYADNDWQFEYVESQPLDFNENSFQNNLTSMLSFYAYIILGMDYDSFGRLSGTPYFEKALTIVNNAQQSGRPGWDQFVTPPRNRYWIAENLMNRQMQPVREAIYEYHRLGLDVFQDDADKGRKNILGSLKKIQAAYKTNPTAFLITLFFFAKTDELVHIFSDGDLSTRRDAYNLLVELQPTKSDKFQDILNN</sequence>
<comment type="caution">
    <text evidence="1">The sequence shown here is derived from an EMBL/GenBank/DDBJ whole genome shotgun (WGS) entry which is preliminary data.</text>
</comment>
<dbReference type="RefSeq" id="WP_346750503.1">
    <property type="nucleotide sequence ID" value="NZ_JAUJEA010000001.1"/>
</dbReference>
<organism evidence="1 2">
    <name type="scientific">Splendidivirga corallicola</name>
    <dbReference type="NCBI Taxonomy" id="3051826"/>
    <lineage>
        <taxon>Bacteria</taxon>
        <taxon>Pseudomonadati</taxon>
        <taxon>Bacteroidota</taxon>
        <taxon>Cytophagia</taxon>
        <taxon>Cytophagales</taxon>
        <taxon>Splendidivirgaceae</taxon>
        <taxon>Splendidivirga</taxon>
    </lineage>
</organism>
<gene>
    <name evidence="1" type="ORF">QQ008_03885</name>
</gene>
<dbReference type="Pfam" id="PF16119">
    <property type="entry name" value="DUF4835"/>
    <property type="match status" value="1"/>
</dbReference>
<dbReference type="InterPro" id="IPR032274">
    <property type="entry name" value="DUF4835"/>
</dbReference>
<dbReference type="Proteomes" id="UP001172082">
    <property type="component" value="Unassembled WGS sequence"/>
</dbReference>